<evidence type="ECO:0000256" key="1">
    <source>
        <dbReference type="SAM" id="Phobius"/>
    </source>
</evidence>
<keyword evidence="1" id="KW-0812">Transmembrane</keyword>
<dbReference type="EMBL" id="JBAWKS010000002">
    <property type="protein sequence ID" value="MEI4551035.1"/>
    <property type="molecule type" value="Genomic_DNA"/>
</dbReference>
<feature type="transmembrane region" description="Helical" evidence="1">
    <location>
        <begin position="33"/>
        <end position="51"/>
    </location>
</feature>
<name>A0ABU8EWB8_9GAMM</name>
<evidence type="ECO:0000313" key="3">
    <source>
        <dbReference type="Proteomes" id="UP001382455"/>
    </source>
</evidence>
<accession>A0ABU8EWB8</accession>
<gene>
    <name evidence="2" type="ORF">WAE96_15290</name>
</gene>
<evidence type="ECO:0000313" key="2">
    <source>
        <dbReference type="EMBL" id="MEI4551035.1"/>
    </source>
</evidence>
<reference evidence="2 3" key="1">
    <citation type="submission" date="2023-12" db="EMBL/GenBank/DDBJ databases">
        <title>Friends and Foes: Symbiotic and Algicidal bacterial influence on Karenia brevis blooms.</title>
        <authorList>
            <person name="Fei C."/>
            <person name="Mohamed A.R."/>
            <person name="Booker A."/>
            <person name="Arshad M."/>
            <person name="Klass S."/>
            <person name="Ahn S."/>
            <person name="Gilbert P.M."/>
            <person name="Heil C.A."/>
            <person name="Martinez J.M."/>
            <person name="Amin S.A."/>
        </authorList>
    </citation>
    <scope>NUCLEOTIDE SEQUENCE [LARGE SCALE GENOMIC DNA]</scope>
    <source>
        <strain evidence="2 3">CE15</strain>
    </source>
</reference>
<keyword evidence="3" id="KW-1185">Reference proteome</keyword>
<protein>
    <submittedName>
        <fullName evidence="2">Uncharacterized protein</fullName>
    </submittedName>
</protein>
<comment type="caution">
    <text evidence="2">The sequence shown here is derived from an EMBL/GenBank/DDBJ whole genome shotgun (WGS) entry which is preliminary data.</text>
</comment>
<proteinExistence type="predicted"/>
<keyword evidence="1" id="KW-1133">Transmembrane helix</keyword>
<dbReference type="RefSeq" id="WP_336436076.1">
    <property type="nucleotide sequence ID" value="NZ_JBAWKS010000002.1"/>
</dbReference>
<organism evidence="2 3">
    <name type="scientific">Pseudoalteromonas spongiae</name>
    <dbReference type="NCBI Taxonomy" id="298657"/>
    <lineage>
        <taxon>Bacteria</taxon>
        <taxon>Pseudomonadati</taxon>
        <taxon>Pseudomonadota</taxon>
        <taxon>Gammaproteobacteria</taxon>
        <taxon>Alteromonadales</taxon>
        <taxon>Pseudoalteromonadaceae</taxon>
        <taxon>Pseudoalteromonas</taxon>
    </lineage>
</organism>
<sequence length="72" mass="8067">MKNRSFILSLVTCAMLLAFYTLSNQIGQPQLAFVIVAALLFSFSLYSQLVARNKLGLSRPAAEHYMQRVGEK</sequence>
<dbReference type="Proteomes" id="UP001382455">
    <property type="component" value="Unassembled WGS sequence"/>
</dbReference>
<keyword evidence="1" id="KW-0472">Membrane</keyword>